<dbReference type="PROSITE" id="PS50082">
    <property type="entry name" value="WD_REPEATS_2"/>
    <property type="match status" value="2"/>
</dbReference>
<evidence type="ECO:0000313" key="8">
    <source>
        <dbReference type="EMBL" id="CAG8475289.1"/>
    </source>
</evidence>
<evidence type="ECO:0000256" key="4">
    <source>
        <dbReference type="ARBA" id="ARBA00023187"/>
    </source>
</evidence>
<feature type="repeat" description="WD" evidence="7">
    <location>
        <begin position="65"/>
        <end position="106"/>
    </location>
</feature>
<dbReference type="InterPro" id="IPR015943">
    <property type="entry name" value="WD40/YVTN_repeat-like_dom_sf"/>
</dbReference>
<sequence length="377" mass="41503">MSTPQPPNTNPSRVIPLTCSGHTRPVVHLQFSPITTDGTYYLISACKDCNPMLRDGPTGDWIGTFIGHKGAVWSAKLSKDASKAVTASADFTAKLWDTYTGDVLHSFTHGHIVRSADISEDSTRIVSGGQEKKLRVFDLSKPEEPVVEVEAHEATIKSVIWDGERNVVLSAGDDKEIRAWDVRGFSQINSYKTEQPITSMELSLDGKYITCTAGKTVYFIDASTYQLYKSIDTAYDVSSVSLHRDHKRFVAGGSNDLWVRIYDFESGKELEVYKGHHGPIHTVSYSPDGEIYATGSGKTVTILDIRGTDHVNFKSVGSGQDNAVMQQCSTQYGIHIAQEPQDGTIRLWQTTPGKSYGLWQSKAAKDEKENDANGITD</sequence>
<dbReference type="Proteomes" id="UP000789739">
    <property type="component" value="Unassembled WGS sequence"/>
</dbReference>
<reference evidence="8" key="1">
    <citation type="submission" date="2021-06" db="EMBL/GenBank/DDBJ databases">
        <authorList>
            <person name="Kallberg Y."/>
            <person name="Tangrot J."/>
            <person name="Rosling A."/>
        </authorList>
    </citation>
    <scope>NUCLEOTIDE SEQUENCE</scope>
    <source>
        <strain evidence="8">BR232B</strain>
    </source>
</reference>
<dbReference type="PANTHER" id="PTHR19877:SF13">
    <property type="entry name" value="SERINE-THREONINE KINASE RECEPTOR-ASSOCIATED PROTEIN"/>
    <property type="match status" value="1"/>
</dbReference>
<evidence type="ECO:0000313" key="9">
    <source>
        <dbReference type="Proteomes" id="UP000789739"/>
    </source>
</evidence>
<dbReference type="GO" id="GO:0032797">
    <property type="term" value="C:SMN complex"/>
    <property type="evidence" value="ECO:0007669"/>
    <property type="project" value="TreeGrafter"/>
</dbReference>
<dbReference type="CDD" id="cd00200">
    <property type="entry name" value="WD40"/>
    <property type="match status" value="1"/>
</dbReference>
<keyword evidence="1 7" id="KW-0853">WD repeat</keyword>
<dbReference type="PANTHER" id="PTHR19877">
    <property type="entry name" value="EUKARYOTIC TRANSLATION INITIATION FACTOR 3 SUBUNIT I"/>
    <property type="match status" value="1"/>
</dbReference>
<protein>
    <recommendedName>
        <fullName evidence="6">Serine-threonine kinase receptor-associated protein</fullName>
    </recommendedName>
</protein>
<dbReference type="SUPFAM" id="SSF50978">
    <property type="entry name" value="WD40 repeat-like"/>
    <property type="match status" value="1"/>
</dbReference>
<dbReference type="Gene3D" id="2.130.10.10">
    <property type="entry name" value="YVTN repeat-like/Quinoprotein amine dehydrogenase"/>
    <property type="match status" value="1"/>
</dbReference>
<evidence type="ECO:0000256" key="7">
    <source>
        <dbReference type="PROSITE-ProRule" id="PRU00221"/>
    </source>
</evidence>
<dbReference type="InterPro" id="IPR019775">
    <property type="entry name" value="WD40_repeat_CS"/>
</dbReference>
<comment type="similarity">
    <text evidence="5">Belongs to the WD repeat STRAP family.</text>
</comment>
<comment type="caution">
    <text evidence="8">The sequence shown here is derived from an EMBL/GenBank/DDBJ whole genome shotgun (WGS) entry which is preliminary data.</text>
</comment>
<keyword evidence="9" id="KW-1185">Reference proteome</keyword>
<dbReference type="AlphaFoldDB" id="A0A9N8Z5R4"/>
<dbReference type="OrthoDB" id="408728at2759"/>
<dbReference type="GO" id="GO:0003723">
    <property type="term" value="F:RNA binding"/>
    <property type="evidence" value="ECO:0007669"/>
    <property type="project" value="TreeGrafter"/>
</dbReference>
<dbReference type="GO" id="GO:0000387">
    <property type="term" value="P:spliceosomal snRNP assembly"/>
    <property type="evidence" value="ECO:0007669"/>
    <property type="project" value="TreeGrafter"/>
</dbReference>
<evidence type="ECO:0000256" key="5">
    <source>
        <dbReference type="ARBA" id="ARBA00038394"/>
    </source>
</evidence>
<gene>
    <name evidence="8" type="ORF">PBRASI_LOCUS1291</name>
</gene>
<dbReference type="InterPro" id="IPR036322">
    <property type="entry name" value="WD40_repeat_dom_sf"/>
</dbReference>
<dbReference type="PROSITE" id="PS50294">
    <property type="entry name" value="WD_REPEATS_REGION"/>
    <property type="match status" value="2"/>
</dbReference>
<keyword evidence="4" id="KW-0508">mRNA splicing</keyword>
<evidence type="ECO:0000256" key="3">
    <source>
        <dbReference type="ARBA" id="ARBA00022737"/>
    </source>
</evidence>
<dbReference type="SMART" id="SM00320">
    <property type="entry name" value="WD40"/>
    <property type="match status" value="7"/>
</dbReference>
<evidence type="ECO:0000256" key="1">
    <source>
        <dbReference type="ARBA" id="ARBA00022574"/>
    </source>
</evidence>
<keyword evidence="2" id="KW-0507">mRNA processing</keyword>
<dbReference type="PROSITE" id="PS00678">
    <property type="entry name" value="WD_REPEATS_1"/>
    <property type="match status" value="1"/>
</dbReference>
<evidence type="ECO:0000256" key="6">
    <source>
        <dbReference type="ARBA" id="ARBA00040390"/>
    </source>
</evidence>
<keyword evidence="3" id="KW-0677">Repeat</keyword>
<dbReference type="Pfam" id="PF00400">
    <property type="entry name" value="WD40"/>
    <property type="match status" value="4"/>
</dbReference>
<accession>A0A9N8Z5R4</accession>
<name>A0A9N8Z5R4_9GLOM</name>
<dbReference type="EMBL" id="CAJVPI010000081">
    <property type="protein sequence ID" value="CAG8475289.1"/>
    <property type="molecule type" value="Genomic_DNA"/>
</dbReference>
<evidence type="ECO:0000256" key="2">
    <source>
        <dbReference type="ARBA" id="ARBA00022664"/>
    </source>
</evidence>
<proteinExistence type="inferred from homology"/>
<organism evidence="8 9">
    <name type="scientific">Paraglomus brasilianum</name>
    <dbReference type="NCBI Taxonomy" id="144538"/>
    <lineage>
        <taxon>Eukaryota</taxon>
        <taxon>Fungi</taxon>
        <taxon>Fungi incertae sedis</taxon>
        <taxon>Mucoromycota</taxon>
        <taxon>Glomeromycotina</taxon>
        <taxon>Glomeromycetes</taxon>
        <taxon>Paraglomerales</taxon>
        <taxon>Paraglomeraceae</taxon>
        <taxon>Paraglomus</taxon>
    </lineage>
</organism>
<dbReference type="InterPro" id="IPR001680">
    <property type="entry name" value="WD40_rpt"/>
</dbReference>
<feature type="repeat" description="WD" evidence="7">
    <location>
        <begin position="149"/>
        <end position="190"/>
    </location>
</feature>